<feature type="region of interest" description="Disordered" evidence="6">
    <location>
        <begin position="508"/>
        <end position="530"/>
    </location>
</feature>
<feature type="compositionally biased region" description="Basic and acidic residues" evidence="6">
    <location>
        <begin position="82"/>
        <end position="92"/>
    </location>
</feature>
<protein>
    <recommendedName>
        <fullName evidence="2">carnosine N-methyltransferase</fullName>
        <ecNumber evidence="2">2.1.1.22</ecNumber>
    </recommendedName>
</protein>
<reference evidence="7 8" key="1">
    <citation type="journal article" date="2018" name="BMC Genomics">
        <title>Genomic evidence for intraspecific hybridization in a clonal and extremely halotolerant yeast.</title>
        <authorList>
            <person name="Gostincar C."/>
            <person name="Stajich J.E."/>
            <person name="Zupancic J."/>
            <person name="Zalar P."/>
            <person name="Gunde-Cimerman N."/>
        </authorList>
    </citation>
    <scope>NUCLEOTIDE SEQUENCE [LARGE SCALE GENOMIC DNA]</scope>
    <source>
        <strain evidence="7 8">EXF-151</strain>
    </source>
</reference>
<name>A0A3M7D2R0_HORWE</name>
<feature type="compositionally biased region" description="Low complexity" evidence="6">
    <location>
        <begin position="120"/>
        <end position="141"/>
    </location>
</feature>
<dbReference type="SUPFAM" id="SSF53335">
    <property type="entry name" value="S-adenosyl-L-methionine-dependent methyltransferases"/>
    <property type="match status" value="1"/>
</dbReference>
<dbReference type="EC" id="2.1.1.22" evidence="2"/>
<dbReference type="PANTHER" id="PTHR12303:SF6">
    <property type="entry name" value="CARNOSINE N-METHYLTRANSFERASE"/>
    <property type="match status" value="1"/>
</dbReference>
<gene>
    <name evidence="7" type="ORF">D0865_02510</name>
</gene>
<dbReference type="VEuPathDB" id="FungiDB:BTJ68_15501"/>
<dbReference type="SMART" id="SM01296">
    <property type="entry name" value="N2227"/>
    <property type="match status" value="1"/>
</dbReference>
<feature type="region of interest" description="Disordered" evidence="6">
    <location>
        <begin position="75"/>
        <end position="143"/>
    </location>
</feature>
<evidence type="ECO:0000256" key="3">
    <source>
        <dbReference type="ARBA" id="ARBA00022603"/>
    </source>
</evidence>
<dbReference type="GO" id="GO:0032259">
    <property type="term" value="P:methylation"/>
    <property type="evidence" value="ECO:0007669"/>
    <property type="project" value="UniProtKB-KW"/>
</dbReference>
<dbReference type="Gene3D" id="3.40.50.150">
    <property type="entry name" value="Vaccinia Virus protein VP39"/>
    <property type="match status" value="1"/>
</dbReference>
<comment type="similarity">
    <text evidence="1">Belongs to the carnosine N-methyltransferase family.</text>
</comment>
<dbReference type="InterPro" id="IPR012901">
    <property type="entry name" value="CARME"/>
</dbReference>
<sequence length="586" mass="65438">MAEVVASSPKVECLDSISPFIRAQHQLPSLFKIIATTSGLSLRFDLPYYKRPFSQSIDQTVCRAPNRTQEELAAFKRRQRDRKTQLQREARQRARASSSQSATGAADRKPSDTQEATSASCPTQQPTQDSSSSRPSQQYPQAHLTPETITCSSLEQPYSAFVQPEKYHLAPGHDPGNMASDPASQQAAEPDPFSDPAERRVFHAALDSFRQYRRAAHYNIVYLRRQSFYSLPSAHMDLLSQPPFSLPSVFDQVDDAIDANADLAEAIFDIALPSFGFASNDESWKGKATPSDMDKARSTLRQFYRDWSIEGLPERHACYSPILAALESYVSSQSPAAGRHNTRVLVPGAGLGRLVFEVCRAGFTVEGNEISYHQLFASNYILNCTEAAGQHKIYPWALNFSNHLKRSAQLQSVAVPDVHPGLELEKAMHEAQSEVHYSERMSMTAGDFCEIYRREGYKDCFNAVVTCFFIDTAPNVLTYIDTIKHCLQQGGIWINLGPLLWHFESAPTPAEKDRERGEQQKDLNSGIGDPGSFELSNDEVLALLQCSGFQICEQKEIPAGATGYIQDPQSMLQNVYRPSFWVARKQ</sequence>
<dbReference type="EMBL" id="QWIN01000125">
    <property type="protein sequence ID" value="RMY58611.1"/>
    <property type="molecule type" value="Genomic_DNA"/>
</dbReference>
<evidence type="ECO:0000256" key="4">
    <source>
        <dbReference type="ARBA" id="ARBA00022679"/>
    </source>
</evidence>
<evidence type="ECO:0000256" key="1">
    <source>
        <dbReference type="ARBA" id="ARBA00010086"/>
    </source>
</evidence>
<evidence type="ECO:0000313" key="7">
    <source>
        <dbReference type="EMBL" id="RMY58611.1"/>
    </source>
</evidence>
<comment type="caution">
    <text evidence="7">The sequence shown here is derived from an EMBL/GenBank/DDBJ whole genome shotgun (WGS) entry which is preliminary data.</text>
</comment>
<organism evidence="7 8">
    <name type="scientific">Hortaea werneckii</name>
    <name type="common">Black yeast</name>
    <name type="synonym">Cladosporium werneckii</name>
    <dbReference type="NCBI Taxonomy" id="91943"/>
    <lineage>
        <taxon>Eukaryota</taxon>
        <taxon>Fungi</taxon>
        <taxon>Dikarya</taxon>
        <taxon>Ascomycota</taxon>
        <taxon>Pezizomycotina</taxon>
        <taxon>Dothideomycetes</taxon>
        <taxon>Dothideomycetidae</taxon>
        <taxon>Mycosphaerellales</taxon>
        <taxon>Teratosphaeriaceae</taxon>
        <taxon>Hortaea</taxon>
    </lineage>
</organism>
<keyword evidence="5" id="KW-0949">S-adenosyl-L-methionine</keyword>
<accession>A0A3M7D2R0</accession>
<evidence type="ECO:0000256" key="5">
    <source>
        <dbReference type="ARBA" id="ARBA00022691"/>
    </source>
</evidence>
<feature type="region of interest" description="Disordered" evidence="6">
    <location>
        <begin position="167"/>
        <end position="195"/>
    </location>
</feature>
<evidence type="ECO:0000256" key="2">
    <source>
        <dbReference type="ARBA" id="ARBA00012003"/>
    </source>
</evidence>
<proteinExistence type="inferred from homology"/>
<dbReference type="PANTHER" id="PTHR12303">
    <property type="entry name" value="CARNOSINE N-METHYLTRANSFERASE"/>
    <property type="match status" value="1"/>
</dbReference>
<keyword evidence="4" id="KW-0808">Transferase</keyword>
<dbReference type="AlphaFoldDB" id="A0A3M7D2R0"/>
<feature type="compositionally biased region" description="Basic and acidic residues" evidence="6">
    <location>
        <begin position="510"/>
        <end position="521"/>
    </location>
</feature>
<dbReference type="OrthoDB" id="978at2759"/>
<dbReference type="Proteomes" id="UP000270230">
    <property type="component" value="Unassembled WGS sequence"/>
</dbReference>
<evidence type="ECO:0000256" key="6">
    <source>
        <dbReference type="SAM" id="MobiDB-lite"/>
    </source>
</evidence>
<dbReference type="GO" id="GO:0030735">
    <property type="term" value="F:carnosine N-methyltransferase activity"/>
    <property type="evidence" value="ECO:0007669"/>
    <property type="project" value="UniProtKB-EC"/>
</dbReference>
<dbReference type="InterPro" id="IPR029063">
    <property type="entry name" value="SAM-dependent_MTases_sf"/>
</dbReference>
<evidence type="ECO:0000313" key="8">
    <source>
        <dbReference type="Proteomes" id="UP000270230"/>
    </source>
</evidence>
<dbReference type="Pfam" id="PF07942">
    <property type="entry name" value="CARME"/>
    <property type="match status" value="1"/>
</dbReference>
<keyword evidence="3" id="KW-0489">Methyltransferase</keyword>